<dbReference type="Pfam" id="PF07804">
    <property type="entry name" value="HipA_C"/>
    <property type="match status" value="1"/>
</dbReference>
<accession>E9SFB9</accession>
<comment type="caution">
    <text evidence="4">The sequence shown here is derived from an EMBL/GenBank/DDBJ whole genome shotgun (WGS) entry which is preliminary data.</text>
</comment>
<dbReference type="Gene3D" id="1.10.1070.20">
    <property type="match status" value="1"/>
</dbReference>
<keyword evidence="1" id="KW-0808">Transferase</keyword>
<keyword evidence="2" id="KW-0418">Kinase</keyword>
<name>E9SFB9_RUMAL</name>
<evidence type="ECO:0000256" key="2">
    <source>
        <dbReference type="ARBA" id="ARBA00022777"/>
    </source>
</evidence>
<evidence type="ECO:0000259" key="3">
    <source>
        <dbReference type="Pfam" id="PF07804"/>
    </source>
</evidence>
<organism evidence="4 5">
    <name type="scientific">Ruminococcus albus 8</name>
    <dbReference type="NCBI Taxonomy" id="246199"/>
    <lineage>
        <taxon>Bacteria</taxon>
        <taxon>Bacillati</taxon>
        <taxon>Bacillota</taxon>
        <taxon>Clostridia</taxon>
        <taxon>Eubacteriales</taxon>
        <taxon>Oscillospiraceae</taxon>
        <taxon>Ruminococcus</taxon>
    </lineage>
</organism>
<proteinExistence type="predicted"/>
<evidence type="ECO:0000256" key="1">
    <source>
        <dbReference type="ARBA" id="ARBA00022679"/>
    </source>
</evidence>
<gene>
    <name evidence="4" type="ORF">CUS_4723</name>
</gene>
<dbReference type="EMBL" id="ADKM02000116">
    <property type="protein sequence ID" value="EGC02027.1"/>
    <property type="molecule type" value="Genomic_DNA"/>
</dbReference>
<dbReference type="eggNOG" id="COG3550">
    <property type="taxonomic scope" value="Bacteria"/>
</dbReference>
<dbReference type="AlphaFoldDB" id="E9SFB9"/>
<dbReference type="STRING" id="246199.CUS_4723"/>
<protein>
    <recommendedName>
        <fullName evidence="3">HipA-like C-terminal domain-containing protein</fullName>
    </recommendedName>
</protein>
<reference evidence="4 5" key="1">
    <citation type="submission" date="2011-02" db="EMBL/GenBank/DDBJ databases">
        <authorList>
            <person name="Nelson K.E."/>
            <person name="Sutton G."/>
            <person name="Torralba M."/>
            <person name="Durkin S."/>
            <person name="Harkins D."/>
            <person name="Montgomery R."/>
            <person name="Ziemer C."/>
            <person name="Klaassens E."/>
            <person name="Ocuiv P."/>
            <person name="Morrison M."/>
        </authorList>
    </citation>
    <scope>NUCLEOTIDE SEQUENCE [LARGE SCALE GENOMIC DNA]</scope>
    <source>
        <strain evidence="4 5">8</strain>
    </source>
</reference>
<keyword evidence="5" id="KW-1185">Reference proteome</keyword>
<sequence length="430" mass="49013">MILAQKYAIIIYESEARNMNYTLMHKNIRVADIEIDEDTGVIIRIGDIYAKEHLPLGVVHPLRHKETVDKAALNKWWTGRSIPASRMGINEALETLGVYNTELLLTKCLGLSLSDHYWVRPVDSYMTWESVNFFDNEFSDDIGDVLFGSAGKSIGFNYSSPDNTSDGNLQKRWKIIDGKRCLLKSGSAPFRQQPINEVIASIILERLGIDHIPYTLTWIDDKPYSVCENFVSKNTELIGAARLMKIRPKANDENSYLHFVNICSELGIDIVPMLDRMIVFDYIIANEDRHFGNFGLLRDPDTLEWVGAAPMFDNGTSLWYDKLTSQIPSEEIICKPFKKTHGEQLRLVSSFDWLDFAKMDGLEDEISGILSDEKVKKYIDDERADMLVSQLRKRMDRLSEIVMKQHDSQDITFSGDVGEDEAASYGITIE</sequence>
<evidence type="ECO:0000313" key="4">
    <source>
        <dbReference type="EMBL" id="EGC02027.1"/>
    </source>
</evidence>
<dbReference type="Proteomes" id="UP000004259">
    <property type="component" value="Unassembled WGS sequence"/>
</dbReference>
<feature type="domain" description="HipA-like C-terminal" evidence="3">
    <location>
        <begin position="177"/>
        <end position="358"/>
    </location>
</feature>
<dbReference type="GO" id="GO:0016301">
    <property type="term" value="F:kinase activity"/>
    <property type="evidence" value="ECO:0007669"/>
    <property type="project" value="UniProtKB-KW"/>
</dbReference>
<evidence type="ECO:0000313" key="5">
    <source>
        <dbReference type="Proteomes" id="UP000004259"/>
    </source>
</evidence>
<dbReference type="InterPro" id="IPR012893">
    <property type="entry name" value="HipA-like_C"/>
</dbReference>